<dbReference type="Gene3D" id="3.40.50.1980">
    <property type="entry name" value="Nitrogenase molybdenum iron protein domain"/>
    <property type="match status" value="1"/>
</dbReference>
<gene>
    <name evidence="1" type="ORF">NDI79_06080</name>
</gene>
<proteinExistence type="predicted"/>
<comment type="caution">
    <text evidence="1">The sequence shown here is derived from an EMBL/GenBank/DDBJ whole genome shotgun (WGS) entry which is preliminary data.</text>
</comment>
<keyword evidence="2" id="KW-1185">Reference proteome</keyword>
<name>A0ABU2G0H2_9EURY</name>
<evidence type="ECO:0000313" key="1">
    <source>
        <dbReference type="EMBL" id="MDS0293739.1"/>
    </source>
</evidence>
<sequence length="165" mass="18250">MESRLPAPGDRPTAALLFAGDEPEDFAPYRVSGEGANKEHFRTLGISDAFEGTGVEGYSGSEAVDYETLLEVDPDSLLLRYHGNKTRAEFETTTVSYVGEHELGSRLSAVRNGMMFRGSPIYCGPLHNLFMIERYATGLFPETFTEDRLFDRQRLADIVTGGDQS</sequence>
<reference evidence="1 2" key="1">
    <citation type="submission" date="2022-06" db="EMBL/GenBank/DDBJ databases">
        <title>Halogeometricum sp. a new haloarchaeum isolate from saline soil.</title>
        <authorList>
            <person name="Strakova D."/>
            <person name="Galisteo C."/>
            <person name="Sanchez-Porro C."/>
            <person name="Ventosa A."/>
        </authorList>
    </citation>
    <scope>NUCLEOTIDE SEQUENCE [LARGE SCALE GENOMIC DNA]</scope>
    <source>
        <strain evidence="2">S3BR25-2</strain>
    </source>
</reference>
<protein>
    <submittedName>
        <fullName evidence="1">ABC transporter substrate-binding protein</fullName>
    </submittedName>
</protein>
<accession>A0ABU2G0H2</accession>
<dbReference type="SUPFAM" id="SSF53807">
    <property type="entry name" value="Helical backbone' metal receptor"/>
    <property type="match status" value="1"/>
</dbReference>
<dbReference type="Proteomes" id="UP001254813">
    <property type="component" value="Unassembled WGS sequence"/>
</dbReference>
<evidence type="ECO:0000313" key="2">
    <source>
        <dbReference type="Proteomes" id="UP001254813"/>
    </source>
</evidence>
<dbReference type="EMBL" id="JAMQOQ010000001">
    <property type="protein sequence ID" value="MDS0293739.1"/>
    <property type="molecule type" value="Genomic_DNA"/>
</dbReference>
<organism evidence="1 2">
    <name type="scientific">Halogeometricum luteum</name>
    <dbReference type="NCBI Taxonomy" id="2950537"/>
    <lineage>
        <taxon>Archaea</taxon>
        <taxon>Methanobacteriati</taxon>
        <taxon>Methanobacteriota</taxon>
        <taxon>Stenosarchaea group</taxon>
        <taxon>Halobacteria</taxon>
        <taxon>Halobacteriales</taxon>
        <taxon>Haloferacaceae</taxon>
        <taxon>Halogeometricum</taxon>
    </lineage>
</organism>